<dbReference type="EMBL" id="NHON01000011">
    <property type="protein sequence ID" value="OWJ67698.1"/>
    <property type="molecule type" value="Genomic_DNA"/>
</dbReference>
<evidence type="ECO:0000313" key="1">
    <source>
        <dbReference type="EMBL" id="OWJ67698.1"/>
    </source>
</evidence>
<evidence type="ECO:0000313" key="2">
    <source>
        <dbReference type="Proteomes" id="UP000196655"/>
    </source>
</evidence>
<dbReference type="RefSeq" id="WP_088150554.1">
    <property type="nucleotide sequence ID" value="NZ_NHON01000011.1"/>
</dbReference>
<reference evidence="2" key="1">
    <citation type="submission" date="2017-05" db="EMBL/GenBank/DDBJ databases">
        <authorList>
            <person name="Macchi M."/>
            <person name="Festa S."/>
            <person name="Coppotelli B.M."/>
            <person name="Morelli I.S."/>
        </authorList>
    </citation>
    <scope>NUCLEOTIDE SEQUENCE [LARGE SCALE GENOMIC DNA]</scope>
    <source>
        <strain evidence="2">I</strain>
    </source>
</reference>
<dbReference type="Pfam" id="PF05284">
    <property type="entry name" value="DUF736"/>
    <property type="match status" value="1"/>
</dbReference>
<dbReference type="OrthoDB" id="9811595at2"/>
<dbReference type="Proteomes" id="UP000196655">
    <property type="component" value="Unassembled WGS sequence"/>
</dbReference>
<protein>
    <recommendedName>
        <fullName evidence="3">DUF736 domain-containing protein</fullName>
    </recommendedName>
</protein>
<accession>A0A211ZQZ3</accession>
<gene>
    <name evidence="1" type="ORF">BWR60_08420</name>
</gene>
<comment type="caution">
    <text evidence="1">The sequence shown here is derived from an EMBL/GenBank/DDBJ whole genome shotgun (WGS) entry which is preliminary data.</text>
</comment>
<evidence type="ECO:0008006" key="3">
    <source>
        <dbReference type="Google" id="ProtNLM"/>
    </source>
</evidence>
<proteinExistence type="predicted"/>
<keyword evidence="2" id="KW-1185">Reference proteome</keyword>
<dbReference type="AlphaFoldDB" id="A0A211ZQZ3"/>
<sequence>MTTIGIGTLYRNHDIIEGPVRTLLFQDRIRLVPNPHAAESPRAPDLLVYSGDDHEIGGAWACRREDRSVSYNVQIRDPHVSRPIHATLCQSTQDDDRFDLFWSH</sequence>
<dbReference type="InterPro" id="IPR007948">
    <property type="entry name" value="DUF736"/>
</dbReference>
<name>A0A211ZQZ3_9PROT</name>
<organism evidence="1 2">
    <name type="scientific">Inquilinus limosus</name>
    <dbReference type="NCBI Taxonomy" id="171674"/>
    <lineage>
        <taxon>Bacteria</taxon>
        <taxon>Pseudomonadati</taxon>
        <taxon>Pseudomonadota</taxon>
        <taxon>Alphaproteobacteria</taxon>
        <taxon>Rhodospirillales</taxon>
        <taxon>Rhodospirillaceae</taxon>
        <taxon>Inquilinus</taxon>
    </lineage>
</organism>